<dbReference type="PROSITE" id="PS51257">
    <property type="entry name" value="PROKAR_LIPOPROTEIN"/>
    <property type="match status" value="1"/>
</dbReference>
<evidence type="ECO:0000313" key="2">
    <source>
        <dbReference type="EMBL" id="MBC5661691.1"/>
    </source>
</evidence>
<name>A0A8I0DU32_9FIRM</name>
<dbReference type="Pfam" id="PF14343">
    <property type="entry name" value="PrcB_C"/>
    <property type="match status" value="1"/>
</dbReference>
<dbReference type="GO" id="GO:0008233">
    <property type="term" value="F:peptidase activity"/>
    <property type="evidence" value="ECO:0007669"/>
    <property type="project" value="UniProtKB-KW"/>
</dbReference>
<gene>
    <name evidence="2" type="ORF">H8S09_02080</name>
</gene>
<dbReference type="AlphaFoldDB" id="A0A8I0DU32"/>
<feature type="domain" description="PrcB C-terminal" evidence="1">
    <location>
        <begin position="74"/>
        <end position="132"/>
    </location>
</feature>
<keyword evidence="2" id="KW-0378">Hydrolase</keyword>
<dbReference type="Proteomes" id="UP000615234">
    <property type="component" value="Unassembled WGS sequence"/>
</dbReference>
<reference evidence="2 3" key="1">
    <citation type="submission" date="2020-08" db="EMBL/GenBank/DDBJ databases">
        <title>Genome public.</title>
        <authorList>
            <person name="Liu C."/>
            <person name="Sun Q."/>
        </authorList>
    </citation>
    <scope>NUCLEOTIDE SEQUENCE [LARGE SCALE GENOMIC DNA]</scope>
    <source>
        <strain evidence="2 3">NSJ-10</strain>
    </source>
</reference>
<keyword evidence="3" id="KW-1185">Reference proteome</keyword>
<sequence>MRGQRWLRILAGVLTVVVGLSLFAGCSFYKVKEDGEALTYDICDDTMLPEELLSVINSKKEEPFNLTYSNNTYTYIVICSGRQNRDDVGVVVDKMYMDENAIYIESVLRQTATPSDAVSKDTVSYPYIVLRIARTTTPVVFKN</sequence>
<comment type="caution">
    <text evidence="2">The sequence shown here is derived from an EMBL/GenBank/DDBJ whole genome shotgun (WGS) entry which is preliminary data.</text>
</comment>
<proteinExistence type="predicted"/>
<dbReference type="EMBL" id="JACOOX010000001">
    <property type="protein sequence ID" value="MBC5661691.1"/>
    <property type="molecule type" value="Genomic_DNA"/>
</dbReference>
<organism evidence="2 3">
    <name type="scientific">Coprococcus hominis</name>
    <name type="common">ex Liu et al. 2022</name>
    <dbReference type="NCBI Taxonomy" id="2763039"/>
    <lineage>
        <taxon>Bacteria</taxon>
        <taxon>Bacillati</taxon>
        <taxon>Bacillota</taxon>
        <taxon>Clostridia</taxon>
        <taxon>Lachnospirales</taxon>
        <taxon>Lachnospiraceae</taxon>
        <taxon>Coprococcus</taxon>
    </lineage>
</organism>
<dbReference type="InterPro" id="IPR025748">
    <property type="entry name" value="PrcB_C_dom"/>
</dbReference>
<keyword evidence="2" id="KW-0645">Protease</keyword>
<dbReference type="RefSeq" id="WP_008400482.1">
    <property type="nucleotide sequence ID" value="NZ_JACOOX010000001.1"/>
</dbReference>
<evidence type="ECO:0000259" key="1">
    <source>
        <dbReference type="Pfam" id="PF14343"/>
    </source>
</evidence>
<dbReference type="GO" id="GO:0006508">
    <property type="term" value="P:proteolysis"/>
    <property type="evidence" value="ECO:0007669"/>
    <property type="project" value="UniProtKB-KW"/>
</dbReference>
<evidence type="ECO:0000313" key="3">
    <source>
        <dbReference type="Proteomes" id="UP000615234"/>
    </source>
</evidence>
<protein>
    <submittedName>
        <fullName evidence="2">Protease complex subunit PrcB family protein</fullName>
    </submittedName>
</protein>
<accession>A0A8I0DU32</accession>